<dbReference type="RefSeq" id="WP_209352294.1">
    <property type="nucleotide sequence ID" value="NZ_JAGIYZ010000012.1"/>
</dbReference>
<feature type="chain" id="PRO_5046427223" evidence="2">
    <location>
        <begin position="33"/>
        <end position="339"/>
    </location>
</feature>
<dbReference type="Pfam" id="PF03401">
    <property type="entry name" value="TctC"/>
    <property type="match status" value="1"/>
</dbReference>
<keyword evidence="2" id="KW-0732">Signal</keyword>
<reference evidence="3 4" key="1">
    <citation type="submission" date="2021-03" db="EMBL/GenBank/DDBJ databases">
        <authorList>
            <person name="So Y."/>
        </authorList>
    </citation>
    <scope>NUCLEOTIDE SEQUENCE [LARGE SCALE GENOMIC DNA]</scope>
    <source>
        <strain evidence="3 4">PWR1</strain>
    </source>
</reference>
<evidence type="ECO:0000313" key="4">
    <source>
        <dbReference type="Proteomes" id="UP000680815"/>
    </source>
</evidence>
<accession>A0ABS4AU47</accession>
<dbReference type="PANTHER" id="PTHR42928:SF5">
    <property type="entry name" value="BLR1237 PROTEIN"/>
    <property type="match status" value="1"/>
</dbReference>
<dbReference type="InterPro" id="IPR005064">
    <property type="entry name" value="BUG"/>
</dbReference>
<evidence type="ECO:0000256" key="1">
    <source>
        <dbReference type="ARBA" id="ARBA00006987"/>
    </source>
</evidence>
<comment type="similarity">
    <text evidence="1">Belongs to the UPF0065 (bug) family.</text>
</comment>
<keyword evidence="4" id="KW-1185">Reference proteome</keyword>
<comment type="caution">
    <text evidence="3">The sequence shown here is derived from an EMBL/GenBank/DDBJ whole genome shotgun (WGS) entry which is preliminary data.</text>
</comment>
<dbReference type="SUPFAM" id="SSF53850">
    <property type="entry name" value="Periplasmic binding protein-like II"/>
    <property type="match status" value="1"/>
</dbReference>
<name>A0ABS4AU47_9PROT</name>
<sequence>MRLERRALSARLERRSLIAGLAALPLARPAFAQGAWPVRPVRLIIPFPPAGTTDITARLFAERVSSRIGQPVVAENRAGATGNIGAEAVARAEPDGYTFLTCTISTAAINYSLWGARMPVKPEDLAAVGLLIRVPNVIFVPASSPHRTVADLVAAAKAQRGRLTYGSSGSGGSPHMTMEMFKLRTETDITHVPFRGAGPMLVESIAGRLDAGCDNMPSCIGHIRDGRLRALAVTSDVRASALRDVPTLAEAGVRDFEATAWFGIQAPSRTPRPIIERMGAEIDAIVRDPAYIARIAELGGSPPNLTPQGGSSPAAFEAYIRAEIAKWSEVVRVSGATVD</sequence>
<gene>
    <name evidence="3" type="ORF">J5Y09_13325</name>
</gene>
<organism evidence="3 4">
    <name type="scientific">Roseomonas nitratireducens</name>
    <dbReference type="NCBI Taxonomy" id="2820810"/>
    <lineage>
        <taxon>Bacteria</taxon>
        <taxon>Pseudomonadati</taxon>
        <taxon>Pseudomonadota</taxon>
        <taxon>Alphaproteobacteria</taxon>
        <taxon>Acetobacterales</taxon>
        <taxon>Roseomonadaceae</taxon>
        <taxon>Roseomonas</taxon>
    </lineage>
</organism>
<dbReference type="PIRSF" id="PIRSF017082">
    <property type="entry name" value="YflP"/>
    <property type="match status" value="1"/>
</dbReference>
<dbReference type="Gene3D" id="3.40.190.150">
    <property type="entry name" value="Bordetella uptake gene, domain 1"/>
    <property type="match status" value="1"/>
</dbReference>
<protein>
    <submittedName>
        <fullName evidence="3">Tripartite tricarboxylate transporter substrate binding protein</fullName>
    </submittedName>
</protein>
<dbReference type="Gene3D" id="3.40.190.10">
    <property type="entry name" value="Periplasmic binding protein-like II"/>
    <property type="match status" value="1"/>
</dbReference>
<dbReference type="PANTHER" id="PTHR42928">
    <property type="entry name" value="TRICARBOXYLATE-BINDING PROTEIN"/>
    <property type="match status" value="1"/>
</dbReference>
<dbReference type="Proteomes" id="UP000680815">
    <property type="component" value="Unassembled WGS sequence"/>
</dbReference>
<dbReference type="CDD" id="cd07012">
    <property type="entry name" value="PBP2_Bug_TTT"/>
    <property type="match status" value="1"/>
</dbReference>
<evidence type="ECO:0000256" key="2">
    <source>
        <dbReference type="SAM" id="SignalP"/>
    </source>
</evidence>
<dbReference type="InterPro" id="IPR042100">
    <property type="entry name" value="Bug_dom1"/>
</dbReference>
<evidence type="ECO:0000313" key="3">
    <source>
        <dbReference type="EMBL" id="MBP0464897.1"/>
    </source>
</evidence>
<dbReference type="EMBL" id="JAGIYZ010000012">
    <property type="protein sequence ID" value="MBP0464897.1"/>
    <property type="molecule type" value="Genomic_DNA"/>
</dbReference>
<feature type="signal peptide" evidence="2">
    <location>
        <begin position="1"/>
        <end position="32"/>
    </location>
</feature>
<proteinExistence type="inferred from homology"/>